<organism evidence="14 15">
    <name type="scientific">Planktothrix mougeotii LEGE 06226</name>
    <dbReference type="NCBI Taxonomy" id="1828728"/>
    <lineage>
        <taxon>Bacteria</taxon>
        <taxon>Bacillati</taxon>
        <taxon>Cyanobacteriota</taxon>
        <taxon>Cyanophyceae</taxon>
        <taxon>Oscillatoriophycideae</taxon>
        <taxon>Oscillatoriales</taxon>
        <taxon>Microcoleaceae</taxon>
        <taxon>Planktothrix</taxon>
    </lineage>
</organism>
<evidence type="ECO:0000256" key="6">
    <source>
        <dbReference type="ARBA" id="ARBA00022803"/>
    </source>
</evidence>
<evidence type="ECO:0000313" key="14">
    <source>
        <dbReference type="EMBL" id="MBE9141808.1"/>
    </source>
</evidence>
<feature type="repeat" description="TPR" evidence="10">
    <location>
        <begin position="41"/>
        <end position="74"/>
    </location>
</feature>
<gene>
    <name evidence="14" type="ORF">IQ236_01045</name>
</gene>
<dbReference type="RefSeq" id="WP_193867554.1">
    <property type="nucleotide sequence ID" value="NZ_JADEWU010000001.1"/>
</dbReference>
<keyword evidence="5" id="KW-0677">Repeat</keyword>
<keyword evidence="9" id="KW-0206">Cytoskeleton</keyword>
<proteinExistence type="inferred from homology"/>
<evidence type="ECO:0000256" key="12">
    <source>
        <dbReference type="SAM" id="MobiDB-lite"/>
    </source>
</evidence>
<protein>
    <submittedName>
        <fullName evidence="14">CHAT domain-containing protein</fullName>
    </submittedName>
</protein>
<dbReference type="SMART" id="SM00028">
    <property type="entry name" value="TPR"/>
    <property type="match status" value="6"/>
</dbReference>
<evidence type="ECO:0000256" key="8">
    <source>
        <dbReference type="ARBA" id="ARBA00023175"/>
    </source>
</evidence>
<evidence type="ECO:0000256" key="4">
    <source>
        <dbReference type="ARBA" id="ARBA00022701"/>
    </source>
</evidence>
<dbReference type="Pfam" id="PF13424">
    <property type="entry name" value="TPR_12"/>
    <property type="match status" value="2"/>
</dbReference>
<comment type="caution">
    <text evidence="14">The sequence shown here is derived from an EMBL/GenBank/DDBJ whole genome shotgun (WGS) entry which is preliminary data.</text>
</comment>
<sequence length="939" mass="106743">SLNNLATLYDSQGRYSEAEPLCQQALEMRKRLFQGDHPDVALSLNNLAAVYDSQERYEKAEPLYQQALEMWQRLFKGDHPHVALNLNNLATLYDSQGHYEKAEPLCQQALEMRKRLFKGDHPDVALNLNNLASLYNSQARYEKAEPLYLEALEMWQRLFKGDHPHVAISLSSLASLYNSQGRDEKAEPLYLEALEMWQRLFKGDHPHVAISLSSLAKLLVAKNRPQEAFDKMQQAIEIKTRLIQRNFAFSSEQERLQSIKNNRQNFDIFLSLVSQYFSNSHEQVQKALDVVLKRKSLTAAALAAFNFAIHSQRYSHLKPQFNNLRSLQEQLFHRTYNPPLPDAETPIETYRIRWQQYQNDIAELEQQCQQLEKQLAAQVPEIQLDHQTLDRRAVALELPANTVLVEYVRFNRYDFTAPKGENWKSAEYWVFILPAQNPDAVQMISLGEAQPIDDLIDKVRQVLSLEDPPSTLGTRHKNKPPETPKQSLINRYQYQPQYPNALREKIFDPLLPLLQPNQNIFIAPDFSLSLIPFGVLPLDETGNQLVRDHYQISYLSSGRDVLRWKIKSDRTPAEPLIIANPNFNYPHPPSLPQQKTKGLTQSGTTSSSPKPVFQSLSSEEFSPLPETETLAKSIAEKLNTSNLYLGDRALEPLFSQNSCPGILLIATHGYFESENPYIKLIDELQTAPAGEEDQILAKNQNLINSQLLLVMENQAEAFSKQGKENQAQWLKEFANKLSTQYQIYPAPLPKENPFDRFSIAPVNNAMIRGGLAFAGANTWRQGQPLPNEAGKGIVLAQDVAGIDLWDNQLTILIACQTGLGDVQLGEGVFGLRRAFAVAGCQALIMSLWSVPTRASLLLMDQFLTLVETGLGKREALLKAQHYIRTITIQALQEIPLGCYILDEFIDERVITKGFIENNPNYQLLSHPYFWGAWISQGEL</sequence>
<dbReference type="InterPro" id="IPR024983">
    <property type="entry name" value="CHAT_dom"/>
</dbReference>
<keyword evidence="3" id="KW-0963">Cytoplasm</keyword>
<dbReference type="EMBL" id="JADEWU010000001">
    <property type="protein sequence ID" value="MBE9141808.1"/>
    <property type="molecule type" value="Genomic_DNA"/>
</dbReference>
<comment type="subcellular location">
    <subcellularLocation>
        <location evidence="1">Cytoplasm</location>
        <location evidence="1">Cytoskeleton</location>
    </subcellularLocation>
</comment>
<dbReference type="SUPFAM" id="SSF48452">
    <property type="entry name" value="TPR-like"/>
    <property type="match status" value="2"/>
</dbReference>
<keyword evidence="8" id="KW-0505">Motor protein</keyword>
<keyword evidence="6 10" id="KW-0802">TPR repeat</keyword>
<keyword evidence="7 11" id="KW-0175">Coiled coil</keyword>
<dbReference type="Gene3D" id="1.25.40.10">
    <property type="entry name" value="Tetratricopeptide repeat domain"/>
    <property type="match status" value="2"/>
</dbReference>
<reference evidence="14 15" key="1">
    <citation type="submission" date="2020-10" db="EMBL/GenBank/DDBJ databases">
        <authorList>
            <person name="Castelo-Branco R."/>
            <person name="Eusebio N."/>
            <person name="Adriana R."/>
            <person name="Vieira A."/>
            <person name="Brugerolle De Fraissinette N."/>
            <person name="Rezende De Castro R."/>
            <person name="Schneider M.P."/>
            <person name="Vasconcelos V."/>
            <person name="Leao P.N."/>
        </authorList>
    </citation>
    <scope>NUCLEOTIDE SEQUENCE [LARGE SCALE GENOMIC DNA]</scope>
    <source>
        <strain evidence="14 15">LEGE 06226</strain>
    </source>
</reference>
<evidence type="ECO:0000256" key="10">
    <source>
        <dbReference type="PROSITE-ProRule" id="PRU00339"/>
    </source>
</evidence>
<evidence type="ECO:0000256" key="5">
    <source>
        <dbReference type="ARBA" id="ARBA00022737"/>
    </source>
</evidence>
<dbReference type="Pfam" id="PF12770">
    <property type="entry name" value="CHAT"/>
    <property type="match status" value="2"/>
</dbReference>
<accession>A0ABR9U5T2</accession>
<dbReference type="PANTHER" id="PTHR45783:SF3">
    <property type="entry name" value="KINESIN LIGHT CHAIN"/>
    <property type="match status" value="1"/>
</dbReference>
<evidence type="ECO:0000313" key="15">
    <source>
        <dbReference type="Proteomes" id="UP000640725"/>
    </source>
</evidence>
<dbReference type="Proteomes" id="UP000640725">
    <property type="component" value="Unassembled WGS sequence"/>
</dbReference>
<name>A0ABR9U5T2_9CYAN</name>
<evidence type="ECO:0000256" key="1">
    <source>
        <dbReference type="ARBA" id="ARBA00004245"/>
    </source>
</evidence>
<evidence type="ECO:0000256" key="7">
    <source>
        <dbReference type="ARBA" id="ARBA00023054"/>
    </source>
</evidence>
<feature type="region of interest" description="Disordered" evidence="12">
    <location>
        <begin position="578"/>
        <end position="619"/>
    </location>
</feature>
<dbReference type="InterPro" id="IPR019734">
    <property type="entry name" value="TPR_rpt"/>
</dbReference>
<dbReference type="PRINTS" id="PR00381">
    <property type="entry name" value="KINESINLIGHT"/>
</dbReference>
<evidence type="ECO:0000256" key="11">
    <source>
        <dbReference type="SAM" id="Coils"/>
    </source>
</evidence>
<evidence type="ECO:0000259" key="13">
    <source>
        <dbReference type="Pfam" id="PF12770"/>
    </source>
</evidence>
<dbReference type="PROSITE" id="PS50005">
    <property type="entry name" value="TPR"/>
    <property type="match status" value="1"/>
</dbReference>
<dbReference type="Pfam" id="PF13374">
    <property type="entry name" value="TPR_10"/>
    <property type="match status" value="1"/>
</dbReference>
<dbReference type="InterPro" id="IPR002151">
    <property type="entry name" value="Kinesin_light"/>
</dbReference>
<feature type="coiled-coil region" evidence="11">
    <location>
        <begin position="347"/>
        <end position="381"/>
    </location>
</feature>
<feature type="domain" description="CHAT" evidence="13">
    <location>
        <begin position="764"/>
        <end position="937"/>
    </location>
</feature>
<dbReference type="PANTHER" id="PTHR45783">
    <property type="entry name" value="KINESIN LIGHT CHAIN"/>
    <property type="match status" value="1"/>
</dbReference>
<keyword evidence="15" id="KW-1185">Reference proteome</keyword>
<comment type="similarity">
    <text evidence="2">Belongs to the kinesin light chain family.</text>
</comment>
<feature type="compositionally biased region" description="Polar residues" evidence="12">
    <location>
        <begin position="592"/>
        <end position="609"/>
    </location>
</feature>
<evidence type="ECO:0000256" key="9">
    <source>
        <dbReference type="ARBA" id="ARBA00023212"/>
    </source>
</evidence>
<dbReference type="InterPro" id="IPR011990">
    <property type="entry name" value="TPR-like_helical_dom_sf"/>
</dbReference>
<feature type="non-terminal residue" evidence="14">
    <location>
        <position position="1"/>
    </location>
</feature>
<evidence type="ECO:0000256" key="2">
    <source>
        <dbReference type="ARBA" id="ARBA00009622"/>
    </source>
</evidence>
<keyword evidence="4" id="KW-0493">Microtubule</keyword>
<feature type="domain" description="CHAT" evidence="13">
    <location>
        <begin position="500"/>
        <end position="683"/>
    </location>
</feature>
<evidence type="ECO:0000256" key="3">
    <source>
        <dbReference type="ARBA" id="ARBA00022490"/>
    </source>
</evidence>